<dbReference type="EC" id="2.4.2.26" evidence="6"/>
<dbReference type="GO" id="GO:0046872">
    <property type="term" value="F:metal ion binding"/>
    <property type="evidence" value="ECO:0007669"/>
    <property type="project" value="UniProtKB-KW"/>
</dbReference>
<keyword evidence="24" id="KW-1185">Reference proteome</keyword>
<keyword evidence="8" id="KW-0808">Transferase</keyword>
<keyword evidence="13 21" id="KW-1133">Transmembrane helix</keyword>
<evidence type="ECO:0000256" key="3">
    <source>
        <dbReference type="ARBA" id="ARBA00004840"/>
    </source>
</evidence>
<evidence type="ECO:0000256" key="15">
    <source>
        <dbReference type="ARBA" id="ARBA00023136"/>
    </source>
</evidence>
<dbReference type="Pfam" id="PF01822">
    <property type="entry name" value="WSC"/>
    <property type="match status" value="1"/>
</dbReference>
<dbReference type="SMART" id="SM00321">
    <property type="entry name" value="WSC"/>
    <property type="match status" value="1"/>
</dbReference>
<name>A0A1J1J4J8_9DIPT</name>
<dbReference type="UniPathway" id="UPA00756"/>
<keyword evidence="14" id="KW-0333">Golgi apparatus</keyword>
<evidence type="ECO:0000256" key="9">
    <source>
        <dbReference type="ARBA" id="ARBA00022692"/>
    </source>
</evidence>
<evidence type="ECO:0000313" key="24">
    <source>
        <dbReference type="Proteomes" id="UP000183832"/>
    </source>
</evidence>
<evidence type="ECO:0000256" key="6">
    <source>
        <dbReference type="ARBA" id="ARBA00011972"/>
    </source>
</evidence>
<keyword evidence="9 21" id="KW-0812">Transmembrane</keyword>
<keyword evidence="17" id="KW-0325">Glycoprotein</keyword>
<reference evidence="23 24" key="1">
    <citation type="submission" date="2015-04" db="EMBL/GenBank/DDBJ databases">
        <authorList>
            <person name="Syromyatnikov M.Y."/>
            <person name="Popov V.N."/>
        </authorList>
    </citation>
    <scope>NUCLEOTIDE SEQUENCE [LARGE SCALE GENOMIC DNA]</scope>
</reference>
<evidence type="ECO:0000256" key="19">
    <source>
        <dbReference type="ARBA" id="ARBA00047847"/>
    </source>
</evidence>
<dbReference type="Pfam" id="PF12529">
    <property type="entry name" value="Xylo_C"/>
    <property type="match status" value="1"/>
</dbReference>
<dbReference type="GO" id="GO:0015012">
    <property type="term" value="P:heparan sulfate proteoglycan biosynthetic process"/>
    <property type="evidence" value="ECO:0007669"/>
    <property type="project" value="UniProtKB-UniPathway"/>
</dbReference>
<sequence length="856" mass="99039">MIAVLLRRYKVLCLIGVTIVIIQIFLGYKSTKLATDSYNSDESTNEQNDRFTFLESSSVVKSIYQDQKDTENNERFSILLNEWGVKPKCEISKDKEVVSAVHRAKSRQCKEHIIDVACKIKSGSLFPKTLPNTCPSGNYIIERSLGCYQDDKKHRLLPEFYANFKDTNSPKKCIQMCLQSGYLYAGVQYSTECFCGNKEPNINTKLPDSSCNMKCPAEPKFICGGYFTINIYGTGISDVTKPLPKINKEENVRIVFLLTLNGRAIRQIYRLLKSLYSVNHFYYIHVDSRQDYIFRELLKLEPKFSNIRLSRRRYSTIWGGASLLKMLLSCMTDILELDWHWDYVLNLSESDFPIKTLDKLEAFLSANRNKNFVKSHGREVQRFIQKQGLDKTFVECDIHMWRIGERNLPDGIQIDGGSDWVCLSRSFVSYVTLDQKDELIKGLLEIFQYTLLPAESFFHTAIRNSVFCDTYIDNNLHITNWKRKMGCKCQYKSIVDWCGCSPNDFKPDDWPRLQATELKQLFFGRKFEPSINQLIILQLEEWLFGSYPHGFENLNSYWQNTYHHKDKSPAPKDSLLTVAESLIRINSKSNNFFHFYEPLKILEITDYWELEVYKGFLIKHEARFNNFTVILETWCRPSHHHAQISKSNPLAKRIMQLDVSTDFDQKELVSRNFAKIIGENSEPVLITKFSGYFQSKITKVNLTIVWIDSSEKIRDVTSLVIEDITITAIYFSKSNLFNELQSGVWTVKILYNKTLIAVTKFLVVPNLNSSSKENNLSHNIIDKDVVNFFSIENTCVFFNKRNIRDIVIGYLAASNGDWNGKPFQKLLECKKTKWSTFSPDPKSKLSNDAVNVDGSS</sequence>
<evidence type="ECO:0000256" key="14">
    <source>
        <dbReference type="ARBA" id="ARBA00023034"/>
    </source>
</evidence>
<keyword evidence="10" id="KW-0479">Metal-binding</keyword>
<evidence type="ECO:0000256" key="10">
    <source>
        <dbReference type="ARBA" id="ARBA00022723"/>
    </source>
</evidence>
<feature type="region of interest" description="Disordered" evidence="20">
    <location>
        <begin position="837"/>
        <end position="856"/>
    </location>
</feature>
<organism evidence="23 24">
    <name type="scientific">Clunio marinus</name>
    <dbReference type="NCBI Taxonomy" id="568069"/>
    <lineage>
        <taxon>Eukaryota</taxon>
        <taxon>Metazoa</taxon>
        <taxon>Ecdysozoa</taxon>
        <taxon>Arthropoda</taxon>
        <taxon>Hexapoda</taxon>
        <taxon>Insecta</taxon>
        <taxon>Pterygota</taxon>
        <taxon>Neoptera</taxon>
        <taxon>Endopterygota</taxon>
        <taxon>Diptera</taxon>
        <taxon>Nematocera</taxon>
        <taxon>Chironomoidea</taxon>
        <taxon>Chironomidae</taxon>
        <taxon>Clunio</taxon>
    </lineage>
</organism>
<dbReference type="InterPro" id="IPR024448">
    <property type="entry name" value="XylT_C"/>
</dbReference>
<evidence type="ECO:0000256" key="11">
    <source>
        <dbReference type="ARBA" id="ARBA00022824"/>
    </source>
</evidence>
<dbReference type="AlphaFoldDB" id="A0A1J1J4J8"/>
<dbReference type="GO" id="GO:0000139">
    <property type="term" value="C:Golgi membrane"/>
    <property type="evidence" value="ECO:0007669"/>
    <property type="project" value="UniProtKB-SubCell"/>
</dbReference>
<evidence type="ECO:0000259" key="22">
    <source>
        <dbReference type="PROSITE" id="PS51212"/>
    </source>
</evidence>
<evidence type="ECO:0000256" key="2">
    <source>
        <dbReference type="ARBA" id="ARBA00004648"/>
    </source>
</evidence>
<comment type="subcellular location">
    <subcellularLocation>
        <location evidence="2">Endoplasmic reticulum membrane</location>
        <topology evidence="2">Single-pass type II membrane protein</topology>
    </subcellularLocation>
    <subcellularLocation>
        <location evidence="1">Golgi apparatus membrane</location>
        <topology evidence="1">Single-pass type II membrane protein</topology>
    </subcellularLocation>
</comment>
<comment type="similarity">
    <text evidence="5">Belongs to the glycosyltransferase 14 family. XylT subfamily.</text>
</comment>
<dbReference type="GO" id="GO:0030158">
    <property type="term" value="F:protein xylosyltransferase activity"/>
    <property type="evidence" value="ECO:0007669"/>
    <property type="project" value="UniProtKB-EC"/>
</dbReference>
<keyword evidence="12" id="KW-0735">Signal-anchor</keyword>
<evidence type="ECO:0000256" key="7">
    <source>
        <dbReference type="ARBA" id="ARBA00022676"/>
    </source>
</evidence>
<accession>A0A1J1J4J8</accession>
<keyword evidence="11" id="KW-0256">Endoplasmic reticulum</keyword>
<dbReference type="Proteomes" id="UP000183832">
    <property type="component" value="Unassembled WGS sequence"/>
</dbReference>
<evidence type="ECO:0000256" key="1">
    <source>
        <dbReference type="ARBA" id="ARBA00004323"/>
    </source>
</evidence>
<evidence type="ECO:0000256" key="18">
    <source>
        <dbReference type="ARBA" id="ARBA00042865"/>
    </source>
</evidence>
<protein>
    <recommendedName>
        <fullName evidence="6">protein xylosyltransferase</fullName>
        <ecNumber evidence="6">2.4.2.26</ecNumber>
    </recommendedName>
    <alternativeName>
        <fullName evidence="18">Peptide O-xylosyltransferase</fullName>
    </alternativeName>
</protein>
<dbReference type="OrthoDB" id="2019572at2759"/>
<evidence type="ECO:0000256" key="20">
    <source>
        <dbReference type="SAM" id="MobiDB-lite"/>
    </source>
</evidence>
<dbReference type="UniPathway" id="UPA00755"/>
<dbReference type="PROSITE" id="PS51212">
    <property type="entry name" value="WSC"/>
    <property type="match status" value="1"/>
</dbReference>
<feature type="domain" description="WSC" evidence="22">
    <location>
        <begin position="141"/>
        <end position="235"/>
    </location>
</feature>
<comment type="pathway">
    <text evidence="3">Glycan metabolism; chondroitin sulfate biosynthesis.</text>
</comment>
<evidence type="ECO:0000256" key="4">
    <source>
        <dbReference type="ARBA" id="ARBA00005093"/>
    </source>
</evidence>
<evidence type="ECO:0000256" key="8">
    <source>
        <dbReference type="ARBA" id="ARBA00022679"/>
    </source>
</evidence>
<evidence type="ECO:0000313" key="23">
    <source>
        <dbReference type="EMBL" id="CRL07323.1"/>
    </source>
</evidence>
<dbReference type="Pfam" id="PF02485">
    <property type="entry name" value="Branch"/>
    <property type="match status" value="1"/>
</dbReference>
<dbReference type="InterPro" id="IPR002889">
    <property type="entry name" value="WSC_carb-bd"/>
</dbReference>
<dbReference type="STRING" id="568069.A0A1J1J4J8"/>
<keyword evidence="7" id="KW-0328">Glycosyltransferase</keyword>
<evidence type="ECO:0000256" key="17">
    <source>
        <dbReference type="ARBA" id="ARBA00023180"/>
    </source>
</evidence>
<comment type="catalytic activity">
    <reaction evidence="19">
        <text>UDP-alpha-D-xylose + L-seryl-[protein] = 3-O-(beta-D-xylosyl)-L-seryl-[protein] + UDP + H(+)</text>
        <dbReference type="Rhea" id="RHEA:50192"/>
        <dbReference type="Rhea" id="RHEA-COMP:9863"/>
        <dbReference type="Rhea" id="RHEA-COMP:12567"/>
        <dbReference type="ChEBI" id="CHEBI:15378"/>
        <dbReference type="ChEBI" id="CHEBI:29999"/>
        <dbReference type="ChEBI" id="CHEBI:57632"/>
        <dbReference type="ChEBI" id="CHEBI:58223"/>
        <dbReference type="ChEBI" id="CHEBI:132085"/>
        <dbReference type="EC" id="2.4.2.26"/>
    </reaction>
</comment>
<dbReference type="InterPro" id="IPR003406">
    <property type="entry name" value="Glyco_trans_14"/>
</dbReference>
<proteinExistence type="inferred from homology"/>
<evidence type="ECO:0000256" key="16">
    <source>
        <dbReference type="ARBA" id="ARBA00023157"/>
    </source>
</evidence>
<keyword evidence="15 21" id="KW-0472">Membrane</keyword>
<dbReference type="GO" id="GO:0005789">
    <property type="term" value="C:endoplasmic reticulum membrane"/>
    <property type="evidence" value="ECO:0007669"/>
    <property type="project" value="UniProtKB-SubCell"/>
</dbReference>
<dbReference type="PANTHER" id="PTHR46025:SF3">
    <property type="entry name" value="XYLOSYLTRANSFERASE OXT"/>
    <property type="match status" value="1"/>
</dbReference>
<dbReference type="InterPro" id="IPR043538">
    <property type="entry name" value="XYLT"/>
</dbReference>
<gene>
    <name evidence="23" type="ORF">CLUMA_CG020302</name>
</gene>
<comment type="pathway">
    <text evidence="4">Glycan metabolism; heparan sulfate biosynthesis.</text>
</comment>
<dbReference type="GO" id="GO:0050650">
    <property type="term" value="P:chondroitin sulfate proteoglycan biosynthetic process"/>
    <property type="evidence" value="ECO:0007669"/>
    <property type="project" value="TreeGrafter"/>
</dbReference>
<dbReference type="EMBL" id="CVRI01000070">
    <property type="protein sequence ID" value="CRL07323.1"/>
    <property type="molecule type" value="Genomic_DNA"/>
</dbReference>
<evidence type="ECO:0000256" key="5">
    <source>
        <dbReference type="ARBA" id="ARBA00010195"/>
    </source>
</evidence>
<keyword evidence="16" id="KW-1015">Disulfide bond</keyword>
<feature type="transmembrane region" description="Helical" evidence="21">
    <location>
        <begin position="9"/>
        <end position="28"/>
    </location>
</feature>
<evidence type="ECO:0000256" key="13">
    <source>
        <dbReference type="ARBA" id="ARBA00022989"/>
    </source>
</evidence>
<dbReference type="PANTHER" id="PTHR46025">
    <property type="entry name" value="XYLOSYLTRANSFERASE OXT"/>
    <property type="match status" value="1"/>
</dbReference>
<evidence type="ECO:0000256" key="21">
    <source>
        <dbReference type="SAM" id="Phobius"/>
    </source>
</evidence>
<evidence type="ECO:0000256" key="12">
    <source>
        <dbReference type="ARBA" id="ARBA00022968"/>
    </source>
</evidence>